<proteinExistence type="predicted"/>
<dbReference type="PANTHER" id="PTHR34387">
    <property type="entry name" value="SLR1258 PROTEIN"/>
    <property type="match status" value="1"/>
</dbReference>
<sequence>MPSRHALASRLQPRSLFVALLLGGLLGAAGTSQAQSLPGTPSEHRLQVQARSELSVAPDMATLEARLWERTPSVARDGSERADPGALAKARDRLESRTGELIRRLESQGIDSAAISAGSLIVRPDYIQQPGDNGEPGQALVRTQLERPISLRIDDLARLPAILDALTQAGVDALDGVTYDLKDRDAATDKALSQALDKARRKARLMAKALDIGLGQVIQIEETGAPRYSPQMMSMRSDAMESKAAPEYRPGEITLDASVSVAWEIEP</sequence>
<gene>
    <name evidence="2" type="ORF">GCM10023342_01600</name>
</gene>
<feature type="chain" id="PRO_5046337454" evidence="1">
    <location>
        <begin position="35"/>
        <end position="267"/>
    </location>
</feature>
<dbReference type="InterPro" id="IPR052022">
    <property type="entry name" value="26kDa_periplasmic_antigen"/>
</dbReference>
<feature type="signal peptide" evidence="1">
    <location>
        <begin position="1"/>
        <end position="34"/>
    </location>
</feature>
<name>A0ABP9QZN8_9GAMM</name>
<organism evidence="2 3">
    <name type="scientific">Modicisalibacter zincidurans</name>
    <dbReference type="NCBI Taxonomy" id="1178777"/>
    <lineage>
        <taxon>Bacteria</taxon>
        <taxon>Pseudomonadati</taxon>
        <taxon>Pseudomonadota</taxon>
        <taxon>Gammaproteobacteria</taxon>
        <taxon>Oceanospirillales</taxon>
        <taxon>Halomonadaceae</taxon>
        <taxon>Modicisalibacter</taxon>
    </lineage>
</organism>
<dbReference type="Pfam" id="PF04402">
    <property type="entry name" value="SIMPL"/>
    <property type="match status" value="1"/>
</dbReference>
<dbReference type="RefSeq" id="WP_051907451.1">
    <property type="nucleotide sequence ID" value="NZ_BAABKI010000002.1"/>
</dbReference>
<keyword evidence="1" id="KW-0732">Signal</keyword>
<dbReference type="InterPro" id="IPR007497">
    <property type="entry name" value="SIMPL/DUF541"/>
</dbReference>
<evidence type="ECO:0000313" key="3">
    <source>
        <dbReference type="Proteomes" id="UP001500074"/>
    </source>
</evidence>
<accession>A0ABP9QZN8</accession>
<protein>
    <submittedName>
        <fullName evidence="2">SIMPL domain-containing protein</fullName>
    </submittedName>
</protein>
<reference evidence="3" key="1">
    <citation type="journal article" date="2019" name="Int. J. Syst. Evol. Microbiol.">
        <title>The Global Catalogue of Microorganisms (GCM) 10K type strain sequencing project: providing services to taxonomists for standard genome sequencing and annotation.</title>
        <authorList>
            <consortium name="The Broad Institute Genomics Platform"/>
            <consortium name="The Broad Institute Genome Sequencing Center for Infectious Disease"/>
            <person name="Wu L."/>
            <person name="Ma J."/>
        </authorList>
    </citation>
    <scope>NUCLEOTIDE SEQUENCE [LARGE SCALE GENOMIC DNA]</scope>
    <source>
        <strain evidence="3">JCM 18472</strain>
    </source>
</reference>
<evidence type="ECO:0000256" key="1">
    <source>
        <dbReference type="SAM" id="SignalP"/>
    </source>
</evidence>
<keyword evidence="3" id="KW-1185">Reference proteome</keyword>
<dbReference type="EMBL" id="BAABKI010000002">
    <property type="protein sequence ID" value="GAA5169503.1"/>
    <property type="molecule type" value="Genomic_DNA"/>
</dbReference>
<dbReference type="Proteomes" id="UP001500074">
    <property type="component" value="Unassembled WGS sequence"/>
</dbReference>
<dbReference type="PANTHER" id="PTHR34387:SF1">
    <property type="entry name" value="PERIPLASMIC IMMUNOGENIC PROTEIN"/>
    <property type="match status" value="1"/>
</dbReference>
<comment type="caution">
    <text evidence="2">The sequence shown here is derived from an EMBL/GenBank/DDBJ whole genome shotgun (WGS) entry which is preliminary data.</text>
</comment>
<dbReference type="Gene3D" id="3.30.110.170">
    <property type="entry name" value="Protein of unknown function (DUF541), domain 1"/>
    <property type="match status" value="1"/>
</dbReference>
<evidence type="ECO:0000313" key="2">
    <source>
        <dbReference type="EMBL" id="GAA5169503.1"/>
    </source>
</evidence>
<dbReference type="Gene3D" id="3.30.70.2970">
    <property type="entry name" value="Protein of unknown function (DUF541), domain 2"/>
    <property type="match status" value="1"/>
</dbReference>